<sequence>MSSLMELVSPALDTTLTSVLSVLLLLAVSWQLWRLRWTVTRDRECQLPLPKGSMGWPVVGETLHWLLQGPDFHISRRQKYGNVFKTHLLGKPVIRVTGAENIRKILLGEHKLVCAQWPLSARIILGSNTLVNSTGDLHRMKRKVLAKVFSRTALEEYIPRLQDIVECELARWCSERDPVDVYDACRTLTFRVATRVLLGLSLEDAQMSYLSKIFEQLLNNLFSLPIDVSFSGLRKGIKARETIHEFMAKIIEEKLQSPLTEGHKDAFDYILSGAKQNNQKISIKELQETAVELVFAAHSTTASACTSLVLQLLRHPGVAAKARSELRSCGYLGSNPRPGSAQPRSTEREVDKEKKEEAVTRTATPDPNPGTRGAHTEGGARPAARPPRMSLEKLSRLRYLDCVVKEVLRCLPPVSGGYRTALQTFELDGYQIPKGWSVMYSIRDTHETSPAYQNSELFDPDRFGRDRNEASAGRFDYIPFGGGTRSCIGKELARVILKVLAVELLSAAEWRLATETFPRMQTVPVVRPVNGLHVYFNAADHAHHASPLFATFLCTVVLPVLLFLAAVKLWDVYMVRKRDPSCRSPLPPGTMGLPFLGETLQLVLQRRKFLRMKRQKYGFIYKTHLFGNPTVRVMGAENVRHILRGEHRLVEVQWPASVRTILGSNTLSNMHGSEHKSKKRAILKAFARDALEHYVPVIQEEVRAALDEWLHCDSCVLVYPEMKRLMFRIAMRILLGFEPQQIKANEQQLVEAFEEMIKNLFSLPIDVPFSGLYRGLKARNVIHSKIEENIKKKMRERGDASKHKDALQLLIDNGKKSQEPLSMQEIKESATELLFGGHETTASTATSMVMFLSLHPEAVQSIRQELQEKGLLGKCSEERRLNLEILQQLKYTSCVIKETLRLNPPVPGGFRVALKTFELNIPKGWNVIYSICDTHDVADLFPAKEVFQPERFMTASPDFSSQFNYIPFGGGSRMCVGKEFANVLLKTFLVELTSRCNWTLSNGPPTMKTGPTVYPVDNLPTKFVKYIYKEC</sequence>
<dbReference type="Proteomes" id="UP000034805">
    <property type="component" value="Unassembled WGS sequence"/>
</dbReference>
<evidence type="ECO:0000256" key="18">
    <source>
        <dbReference type="SAM" id="Phobius"/>
    </source>
</evidence>
<dbReference type="GO" id="GO:0005789">
    <property type="term" value="C:endoplasmic reticulum membrane"/>
    <property type="evidence" value="ECO:0007669"/>
    <property type="project" value="UniProtKB-SubCell"/>
</dbReference>
<dbReference type="AlphaFoldDB" id="A0A0P7XPT9"/>
<dbReference type="GO" id="GO:0020037">
    <property type="term" value="F:heme binding"/>
    <property type="evidence" value="ECO:0007669"/>
    <property type="project" value="InterPro"/>
</dbReference>
<keyword evidence="13 18" id="KW-0472">Membrane</keyword>
<dbReference type="GO" id="GO:0016125">
    <property type="term" value="P:sterol metabolic process"/>
    <property type="evidence" value="ECO:0007669"/>
    <property type="project" value="TreeGrafter"/>
</dbReference>
<evidence type="ECO:0000256" key="10">
    <source>
        <dbReference type="ARBA" id="ARBA00023004"/>
    </source>
</evidence>
<dbReference type="Pfam" id="PF00067">
    <property type="entry name" value="p450"/>
    <property type="match status" value="3"/>
</dbReference>
<feature type="region of interest" description="Disordered" evidence="17">
    <location>
        <begin position="329"/>
        <end position="388"/>
    </location>
</feature>
<keyword evidence="7" id="KW-0256">Endoplasmic reticulum</keyword>
<dbReference type="Gene3D" id="1.10.630.10">
    <property type="entry name" value="Cytochrome P450"/>
    <property type="match status" value="3"/>
</dbReference>
<dbReference type="InterPro" id="IPR036396">
    <property type="entry name" value="Cyt_P450_sf"/>
</dbReference>
<comment type="similarity">
    <text evidence="4">Belongs to the cytochrome P450 family.</text>
</comment>
<protein>
    <recommendedName>
        <fullName evidence="14">Cytochrome P450 26A1</fullName>
    </recommendedName>
</protein>
<evidence type="ECO:0000256" key="12">
    <source>
        <dbReference type="ARBA" id="ARBA00023098"/>
    </source>
</evidence>
<evidence type="ECO:0000256" key="17">
    <source>
        <dbReference type="SAM" id="MobiDB-lite"/>
    </source>
</evidence>
<evidence type="ECO:0000313" key="19">
    <source>
        <dbReference type="EMBL" id="KPP78928.1"/>
    </source>
</evidence>
<evidence type="ECO:0000256" key="13">
    <source>
        <dbReference type="ARBA" id="ARBA00023136"/>
    </source>
</evidence>
<keyword evidence="8" id="KW-0492">Microsome</keyword>
<keyword evidence="18" id="KW-0812">Transmembrane</keyword>
<evidence type="ECO:0000256" key="11">
    <source>
        <dbReference type="ARBA" id="ARBA00023033"/>
    </source>
</evidence>
<evidence type="ECO:0000256" key="15">
    <source>
        <dbReference type="ARBA" id="ARBA00049389"/>
    </source>
</evidence>
<organism evidence="19 20">
    <name type="scientific">Scleropages formosus</name>
    <name type="common">Asian bonytongue</name>
    <name type="synonym">Osteoglossum formosum</name>
    <dbReference type="NCBI Taxonomy" id="113540"/>
    <lineage>
        <taxon>Eukaryota</taxon>
        <taxon>Metazoa</taxon>
        <taxon>Chordata</taxon>
        <taxon>Craniata</taxon>
        <taxon>Vertebrata</taxon>
        <taxon>Euteleostomi</taxon>
        <taxon>Actinopterygii</taxon>
        <taxon>Neopterygii</taxon>
        <taxon>Teleostei</taxon>
        <taxon>Osteoglossocephala</taxon>
        <taxon>Osteoglossomorpha</taxon>
        <taxon>Osteoglossiformes</taxon>
        <taxon>Osteoglossidae</taxon>
        <taxon>Scleropages</taxon>
    </lineage>
</organism>
<evidence type="ECO:0000256" key="7">
    <source>
        <dbReference type="ARBA" id="ARBA00022824"/>
    </source>
</evidence>
<feature type="binding site" description="axial binding residue" evidence="16">
    <location>
        <position position="487"/>
    </location>
    <ligand>
        <name>heme</name>
        <dbReference type="ChEBI" id="CHEBI:30413"/>
    </ligand>
    <ligandPart>
        <name>Fe</name>
        <dbReference type="ChEBI" id="CHEBI:18248"/>
    </ligandPart>
</feature>
<evidence type="ECO:0000256" key="6">
    <source>
        <dbReference type="ARBA" id="ARBA00022723"/>
    </source>
</evidence>
<comment type="cofactor">
    <cofactor evidence="1 16">
        <name>heme</name>
        <dbReference type="ChEBI" id="CHEBI:30413"/>
    </cofactor>
</comment>
<comment type="subcellular location">
    <subcellularLocation>
        <location evidence="3">Endoplasmic reticulum membrane</location>
        <topology evidence="3">Peripheral membrane protein</topology>
    </subcellularLocation>
    <subcellularLocation>
        <location evidence="2">Microsome membrane</location>
        <topology evidence="2">Peripheral membrane protein</topology>
    </subcellularLocation>
</comment>
<dbReference type="PROSITE" id="PS00086">
    <property type="entry name" value="CYTOCHROME_P450"/>
    <property type="match status" value="2"/>
</dbReference>
<dbReference type="GO" id="GO:0034653">
    <property type="term" value="P:retinoic acid catabolic process"/>
    <property type="evidence" value="ECO:0007669"/>
    <property type="project" value="UniProtKB-ARBA"/>
</dbReference>
<evidence type="ECO:0000256" key="9">
    <source>
        <dbReference type="ARBA" id="ARBA00023002"/>
    </source>
</evidence>
<dbReference type="STRING" id="113540.ENSSFOP00015066292"/>
<comment type="catalytic activity">
    <reaction evidence="15">
        <text>all-trans-retinoate + reduced [NADPH--hemoprotein reductase] + O2 = all-trans-(4S)-hydroxyretinoate + oxidized [NADPH--hemoprotein reductase] + H2O + H(+)</text>
        <dbReference type="Rhea" id="RHEA:51492"/>
        <dbReference type="Rhea" id="RHEA-COMP:11964"/>
        <dbReference type="Rhea" id="RHEA-COMP:11965"/>
        <dbReference type="ChEBI" id="CHEBI:15377"/>
        <dbReference type="ChEBI" id="CHEBI:15378"/>
        <dbReference type="ChEBI" id="CHEBI:15379"/>
        <dbReference type="ChEBI" id="CHEBI:35291"/>
        <dbReference type="ChEBI" id="CHEBI:57618"/>
        <dbReference type="ChEBI" id="CHEBI:58210"/>
        <dbReference type="ChEBI" id="CHEBI:134185"/>
    </reaction>
    <physiologicalReaction direction="left-to-right" evidence="15">
        <dbReference type="Rhea" id="RHEA:51493"/>
    </physiologicalReaction>
</comment>
<evidence type="ECO:0000256" key="1">
    <source>
        <dbReference type="ARBA" id="ARBA00001971"/>
    </source>
</evidence>
<dbReference type="EMBL" id="JARO02000332">
    <property type="protein sequence ID" value="KPP78928.1"/>
    <property type="molecule type" value="Genomic_DNA"/>
</dbReference>
<reference evidence="19 20" key="1">
    <citation type="submission" date="2015-08" db="EMBL/GenBank/DDBJ databases">
        <title>The genome of the Asian arowana (Scleropages formosus).</title>
        <authorList>
            <person name="Tan M.H."/>
            <person name="Gan H.M."/>
            <person name="Croft L.J."/>
            <person name="Austin C.M."/>
        </authorList>
    </citation>
    <scope>NUCLEOTIDE SEQUENCE [LARGE SCALE GENOMIC DNA]</scope>
    <source>
        <strain evidence="19">Aro1</strain>
    </source>
</reference>
<dbReference type="PANTHER" id="PTHR24286">
    <property type="entry name" value="CYTOCHROME P450 26"/>
    <property type="match status" value="1"/>
</dbReference>
<evidence type="ECO:0000256" key="2">
    <source>
        <dbReference type="ARBA" id="ARBA00004174"/>
    </source>
</evidence>
<evidence type="ECO:0000256" key="3">
    <source>
        <dbReference type="ARBA" id="ARBA00004406"/>
    </source>
</evidence>
<name>A0A0P7XPT9_SCLFO</name>
<accession>A0A0P7XPT9</accession>
<keyword evidence="10 16" id="KW-0408">Iron</keyword>
<feature type="compositionally biased region" description="Basic and acidic residues" evidence="17">
    <location>
        <begin position="345"/>
        <end position="359"/>
    </location>
</feature>
<comment type="caution">
    <text evidence="19">The sequence shown here is derived from an EMBL/GenBank/DDBJ whole genome shotgun (WGS) entry which is preliminary data.</text>
</comment>
<evidence type="ECO:0000256" key="4">
    <source>
        <dbReference type="ARBA" id="ARBA00010617"/>
    </source>
</evidence>
<dbReference type="PRINTS" id="PR00465">
    <property type="entry name" value="EP450IV"/>
</dbReference>
<evidence type="ECO:0000313" key="20">
    <source>
        <dbReference type="Proteomes" id="UP000034805"/>
    </source>
</evidence>
<keyword evidence="9" id="KW-0560">Oxidoreductase</keyword>
<keyword evidence="12" id="KW-0443">Lipid metabolism</keyword>
<feature type="transmembrane region" description="Helical" evidence="18">
    <location>
        <begin position="548"/>
        <end position="566"/>
    </location>
</feature>
<gene>
    <name evidence="19" type="ORF">Z043_101526</name>
</gene>
<dbReference type="FunFam" id="1.10.630.10:FF:000041">
    <property type="entry name" value="Cytochrome P450 26A1 isoform 1"/>
    <property type="match status" value="1"/>
</dbReference>
<dbReference type="GO" id="GO:0005506">
    <property type="term" value="F:iron ion binding"/>
    <property type="evidence" value="ECO:0007669"/>
    <property type="project" value="InterPro"/>
</dbReference>
<keyword evidence="6 16" id="KW-0479">Metal-binding</keyword>
<dbReference type="InterPro" id="IPR001128">
    <property type="entry name" value="Cyt_P450"/>
</dbReference>
<keyword evidence="18" id="KW-1133">Transmembrane helix</keyword>
<keyword evidence="5 16" id="KW-0349">Heme</keyword>
<evidence type="ECO:0000256" key="5">
    <source>
        <dbReference type="ARBA" id="ARBA00022617"/>
    </source>
</evidence>
<evidence type="ECO:0000256" key="16">
    <source>
        <dbReference type="PIRSR" id="PIRSR602403-1"/>
    </source>
</evidence>
<keyword evidence="11" id="KW-0503">Monooxygenase</keyword>
<feature type="transmembrane region" description="Helical" evidence="18">
    <location>
        <begin position="15"/>
        <end position="33"/>
    </location>
</feature>
<proteinExistence type="inferred from homology"/>
<dbReference type="InterPro" id="IPR017972">
    <property type="entry name" value="Cyt_P450_CS"/>
</dbReference>
<dbReference type="GO" id="GO:0008401">
    <property type="term" value="F:retinoic acid 4-hydroxylase activity"/>
    <property type="evidence" value="ECO:0007669"/>
    <property type="project" value="UniProtKB-ARBA"/>
</dbReference>
<dbReference type="PANTHER" id="PTHR24286:SF101">
    <property type="entry name" value="CYTOCHROME P450 26A1"/>
    <property type="match status" value="1"/>
</dbReference>
<evidence type="ECO:0000256" key="8">
    <source>
        <dbReference type="ARBA" id="ARBA00022848"/>
    </source>
</evidence>
<dbReference type="SUPFAM" id="SSF48264">
    <property type="entry name" value="Cytochrome P450"/>
    <property type="match status" value="2"/>
</dbReference>
<evidence type="ECO:0000256" key="14">
    <source>
        <dbReference type="ARBA" id="ARBA00040248"/>
    </source>
</evidence>
<dbReference type="PRINTS" id="PR00385">
    <property type="entry name" value="P450"/>
</dbReference>
<dbReference type="InterPro" id="IPR002403">
    <property type="entry name" value="Cyt_P450_E_grp-IV"/>
</dbReference>